<dbReference type="GO" id="GO:0006518">
    <property type="term" value="P:peptide metabolic process"/>
    <property type="evidence" value="ECO:0007669"/>
    <property type="project" value="TreeGrafter"/>
</dbReference>
<dbReference type="Gene3D" id="1.10.1370.10">
    <property type="entry name" value="Neurolysin, domain 3"/>
    <property type="match status" value="1"/>
</dbReference>
<keyword evidence="5 7" id="KW-0862">Zinc</keyword>
<dbReference type="GO" id="GO:0004222">
    <property type="term" value="F:metalloendopeptidase activity"/>
    <property type="evidence" value="ECO:0007669"/>
    <property type="project" value="InterPro"/>
</dbReference>
<evidence type="ECO:0000313" key="10">
    <source>
        <dbReference type="EMBL" id="CAL6048659.1"/>
    </source>
</evidence>
<evidence type="ECO:0000313" key="9">
    <source>
        <dbReference type="EMBL" id="CAI9937796.1"/>
    </source>
</evidence>
<keyword evidence="4 7" id="KW-0378">Hydrolase</keyword>
<name>A0AA86U2W4_9EUKA</name>
<evidence type="ECO:0000259" key="8">
    <source>
        <dbReference type="Pfam" id="PF01432"/>
    </source>
</evidence>
<dbReference type="EMBL" id="CAXDID020000176">
    <property type="protein sequence ID" value="CAL6048659.1"/>
    <property type="molecule type" value="Genomic_DNA"/>
</dbReference>
<comment type="caution">
    <text evidence="9">The sequence shown here is derived from an EMBL/GenBank/DDBJ whole genome shotgun (WGS) entry which is preliminary data.</text>
</comment>
<organism evidence="9">
    <name type="scientific">Hexamita inflata</name>
    <dbReference type="NCBI Taxonomy" id="28002"/>
    <lineage>
        <taxon>Eukaryota</taxon>
        <taxon>Metamonada</taxon>
        <taxon>Diplomonadida</taxon>
        <taxon>Hexamitidae</taxon>
        <taxon>Hexamitinae</taxon>
        <taxon>Hexamita</taxon>
    </lineage>
</organism>
<dbReference type="InterPro" id="IPR001567">
    <property type="entry name" value="Pept_M3A_M3B_dom"/>
</dbReference>
<accession>A0AA86U2W4</accession>
<dbReference type="SUPFAM" id="SSF55486">
    <property type="entry name" value="Metalloproteases ('zincins'), catalytic domain"/>
    <property type="match status" value="1"/>
</dbReference>
<dbReference type="GO" id="GO:0006508">
    <property type="term" value="P:proteolysis"/>
    <property type="evidence" value="ECO:0007669"/>
    <property type="project" value="UniProtKB-KW"/>
</dbReference>
<feature type="domain" description="Peptidase M3A/M3B catalytic" evidence="8">
    <location>
        <begin position="190"/>
        <end position="589"/>
    </location>
</feature>
<keyword evidence="6 7" id="KW-0482">Metalloprotease</keyword>
<dbReference type="PANTHER" id="PTHR11804:SF84">
    <property type="entry name" value="SACCHAROLYSIN"/>
    <property type="match status" value="1"/>
</dbReference>
<reference evidence="10 11" key="2">
    <citation type="submission" date="2024-07" db="EMBL/GenBank/DDBJ databases">
        <authorList>
            <person name="Akdeniz Z."/>
        </authorList>
    </citation>
    <scope>NUCLEOTIDE SEQUENCE [LARGE SCALE GENOMIC DNA]</scope>
</reference>
<dbReference type="GO" id="GO:0046872">
    <property type="term" value="F:metal ion binding"/>
    <property type="evidence" value="ECO:0007669"/>
    <property type="project" value="UniProtKB-UniRule"/>
</dbReference>
<sequence length="594" mass="70386">MLIDEIQRESFEWFDITPEYILESFQDSMEDFDYLRNLNALQNYEHFIVPLKQQLLLAQHMSLVCGRQFSAIYEQVQLLYNKQFKLLKSKFFTNKLYEFKPSSTAESRLQALLLQQLQPEPESVLQLQNGLQQLQNQFSTLVTEDVSSCFLTINFDEELVEGLPEDFVLKISDCDQIVLKGLRSYQDVIFKYSKSEELLKKYYEFLNTRCSVNDINISQQLNLKNQIAKSLGFQNVAQYKLSTRMVKNQEELGQFTDKLLEGFKNKFNADLEKIKQLFPERELHLYNLQNAFEQAKQQLVKIDLQQVKMHFPVKETIQNILNYLEQLLNVKFTALKEKTWHTDVLSYSLSTPYKQNIKIYLDLFERPNKYQGGWFQRISKNQFSIQCNFPVQKHFEFGDVQTLMHEFGHVLHAVFSQTEFYSLEAIDVQWDFVEVPSQFFERFCYQEDFLQQVATQMSQSMIAEIINSKKVMNGFKLMNQLYKTQFDIVVHEKLNVELAQAEMDKYKLLEEGDLRFARKFQHLFGNNYDYTVGYYSYFYSEVLAMQLFKFVQEKGNIQEFVTQVLRKGNEIDNHALVTSFCGEIDYQAFFDELC</sequence>
<evidence type="ECO:0000256" key="7">
    <source>
        <dbReference type="RuleBase" id="RU003435"/>
    </source>
</evidence>
<keyword evidence="11" id="KW-1185">Reference proteome</keyword>
<evidence type="ECO:0000256" key="1">
    <source>
        <dbReference type="ARBA" id="ARBA00006040"/>
    </source>
</evidence>
<dbReference type="InterPro" id="IPR024079">
    <property type="entry name" value="MetalloPept_cat_dom_sf"/>
</dbReference>
<dbReference type="InterPro" id="IPR024077">
    <property type="entry name" value="Neurolysin/TOP_dom2"/>
</dbReference>
<evidence type="ECO:0000256" key="5">
    <source>
        <dbReference type="ARBA" id="ARBA00022833"/>
    </source>
</evidence>
<dbReference type="Proteomes" id="UP001642409">
    <property type="component" value="Unassembled WGS sequence"/>
</dbReference>
<evidence type="ECO:0000256" key="3">
    <source>
        <dbReference type="ARBA" id="ARBA00022723"/>
    </source>
</evidence>
<proteinExistence type="inferred from homology"/>
<evidence type="ECO:0000256" key="6">
    <source>
        <dbReference type="ARBA" id="ARBA00023049"/>
    </source>
</evidence>
<comment type="cofactor">
    <cofactor evidence="7">
        <name>Zn(2+)</name>
        <dbReference type="ChEBI" id="CHEBI:29105"/>
    </cofactor>
    <text evidence="7">Binds 1 zinc ion.</text>
</comment>
<dbReference type="Gene3D" id="3.40.390.10">
    <property type="entry name" value="Collagenase (Catalytic Domain)"/>
    <property type="match status" value="1"/>
</dbReference>
<keyword evidence="2 7" id="KW-0645">Protease</keyword>
<protein>
    <submittedName>
        <fullName evidence="9">Peptidyl-dipeptidase</fullName>
    </submittedName>
</protein>
<dbReference type="EMBL" id="CATOUU010000652">
    <property type="protein sequence ID" value="CAI9937796.1"/>
    <property type="molecule type" value="Genomic_DNA"/>
</dbReference>
<dbReference type="InterPro" id="IPR045090">
    <property type="entry name" value="Pept_M3A_M3B"/>
</dbReference>
<dbReference type="PANTHER" id="PTHR11804">
    <property type="entry name" value="PROTEASE M3 THIMET OLIGOPEPTIDASE-RELATED"/>
    <property type="match status" value="1"/>
</dbReference>
<gene>
    <name evidence="9" type="ORF">HINF_LOCUS25441</name>
    <name evidence="10" type="ORF">HINF_LOCUS42797</name>
</gene>
<reference evidence="9" key="1">
    <citation type="submission" date="2023-06" db="EMBL/GenBank/DDBJ databases">
        <authorList>
            <person name="Kurt Z."/>
        </authorList>
    </citation>
    <scope>NUCLEOTIDE SEQUENCE</scope>
</reference>
<dbReference type="AlphaFoldDB" id="A0AA86U2W4"/>
<evidence type="ECO:0000313" key="11">
    <source>
        <dbReference type="Proteomes" id="UP001642409"/>
    </source>
</evidence>
<dbReference type="Pfam" id="PF01432">
    <property type="entry name" value="Peptidase_M3"/>
    <property type="match status" value="1"/>
</dbReference>
<evidence type="ECO:0000256" key="4">
    <source>
        <dbReference type="ARBA" id="ARBA00022801"/>
    </source>
</evidence>
<keyword evidence="3 7" id="KW-0479">Metal-binding</keyword>
<evidence type="ECO:0000256" key="2">
    <source>
        <dbReference type="ARBA" id="ARBA00022670"/>
    </source>
</evidence>
<comment type="similarity">
    <text evidence="1 7">Belongs to the peptidase M3 family.</text>
</comment>